<dbReference type="EMBL" id="VJMJ01000144">
    <property type="protein sequence ID" value="KAF0731356.1"/>
    <property type="molecule type" value="Genomic_DNA"/>
</dbReference>
<comment type="caution">
    <text evidence="2">The sequence shown here is derived from an EMBL/GenBank/DDBJ whole genome shotgun (WGS) entry which is preliminary data.</text>
</comment>
<dbReference type="PROSITE" id="PS50994">
    <property type="entry name" value="INTEGRASE"/>
    <property type="match status" value="1"/>
</dbReference>
<gene>
    <name evidence="2" type="ORF">Ae201684_011419</name>
</gene>
<evidence type="ECO:0000313" key="2">
    <source>
        <dbReference type="EMBL" id="KAF0731356.1"/>
    </source>
</evidence>
<dbReference type="Gene3D" id="3.30.420.10">
    <property type="entry name" value="Ribonuclease H-like superfamily/Ribonuclease H"/>
    <property type="match status" value="1"/>
</dbReference>
<dbReference type="SUPFAM" id="SSF53098">
    <property type="entry name" value="Ribonuclease H-like"/>
    <property type="match status" value="1"/>
</dbReference>
<feature type="domain" description="Integrase catalytic" evidence="1">
    <location>
        <begin position="2"/>
        <end position="157"/>
    </location>
</feature>
<protein>
    <recommendedName>
        <fullName evidence="1">Integrase catalytic domain-containing protein</fullName>
    </recommendedName>
</protein>
<dbReference type="InterPro" id="IPR001584">
    <property type="entry name" value="Integrase_cat-core"/>
</dbReference>
<keyword evidence="3" id="KW-1185">Reference proteome</keyword>
<accession>A0A6G0WV72</accession>
<dbReference type="GO" id="GO:0015074">
    <property type="term" value="P:DNA integration"/>
    <property type="evidence" value="ECO:0007669"/>
    <property type="project" value="InterPro"/>
</dbReference>
<dbReference type="VEuPathDB" id="FungiDB:AeMF1_005206"/>
<sequence length="254" mass="28803">MITTQPWAEIAVDLIGPFGSQKFRAITIIDTATRLLEMAPISTPDSYQAAKLIDQLWFCRYPRPQRCVFDQGSEFKLEFLEMLKSYGIAPVPTTSKNPTANSIIERIHLVIGNKMRVEQITNADEWEEFCSTCIFATRATFHSTLQTSPGALTFGRNMLFDFANTTNVITAHKRHVTKMLKDNLRENKNRIPHEYVPGDMVRINLSADKDKRSKMSPATTGPFKVVATRPNGTVTIDRGKFLELINIRRLLPVK</sequence>
<dbReference type="GO" id="GO:0003676">
    <property type="term" value="F:nucleic acid binding"/>
    <property type="evidence" value="ECO:0007669"/>
    <property type="project" value="InterPro"/>
</dbReference>
<dbReference type="PANTHER" id="PTHR37984">
    <property type="entry name" value="PROTEIN CBG26694"/>
    <property type="match status" value="1"/>
</dbReference>
<name>A0A6G0WV72_9STRA</name>
<evidence type="ECO:0000313" key="3">
    <source>
        <dbReference type="Proteomes" id="UP000481153"/>
    </source>
</evidence>
<dbReference type="InterPro" id="IPR050951">
    <property type="entry name" value="Retrovirus_Pol_polyprotein"/>
</dbReference>
<dbReference type="Pfam" id="PF00665">
    <property type="entry name" value="rve"/>
    <property type="match status" value="1"/>
</dbReference>
<reference evidence="2 3" key="1">
    <citation type="submission" date="2019-07" db="EMBL/GenBank/DDBJ databases">
        <title>Genomics analysis of Aphanomyces spp. identifies a new class of oomycete effector associated with host adaptation.</title>
        <authorList>
            <person name="Gaulin E."/>
        </authorList>
    </citation>
    <scope>NUCLEOTIDE SEQUENCE [LARGE SCALE GENOMIC DNA]</scope>
    <source>
        <strain evidence="2 3">ATCC 201684</strain>
    </source>
</reference>
<dbReference type="InterPro" id="IPR012337">
    <property type="entry name" value="RNaseH-like_sf"/>
</dbReference>
<evidence type="ECO:0000259" key="1">
    <source>
        <dbReference type="PROSITE" id="PS50994"/>
    </source>
</evidence>
<dbReference type="InterPro" id="IPR036397">
    <property type="entry name" value="RNaseH_sf"/>
</dbReference>
<organism evidence="2 3">
    <name type="scientific">Aphanomyces euteiches</name>
    <dbReference type="NCBI Taxonomy" id="100861"/>
    <lineage>
        <taxon>Eukaryota</taxon>
        <taxon>Sar</taxon>
        <taxon>Stramenopiles</taxon>
        <taxon>Oomycota</taxon>
        <taxon>Saprolegniomycetes</taxon>
        <taxon>Saprolegniales</taxon>
        <taxon>Verrucalvaceae</taxon>
        <taxon>Aphanomyces</taxon>
    </lineage>
</organism>
<dbReference type="Proteomes" id="UP000481153">
    <property type="component" value="Unassembled WGS sequence"/>
</dbReference>
<proteinExistence type="predicted"/>
<dbReference type="PANTHER" id="PTHR37984:SF5">
    <property type="entry name" value="PROTEIN NYNRIN-LIKE"/>
    <property type="match status" value="1"/>
</dbReference>
<dbReference type="AlphaFoldDB" id="A0A6G0WV72"/>